<sequence>MSYQTILFEREGPVAVVTLNRPERANAMNRTMLEELLDVCDTVEGMSDIRALVLTGAGAAFCSGFDLKDQAANRPDGVEQWRDALQIDYDAVMRFWHLPIPTVAAVRGPALAGGFELSMACDMTVAAEGSVFGEPELRFGAGIVVMLLPWLAGPKAAKEIILLGRDDISVESAFDLGLVNRIVAPGDDLSEAMDIAKRLAVIDPMLVKQTKRAINASFTIMGMDQALQNALDIDVQIEGQGSPDKTEFLRLLREDGMKAALAWRDARFGDNG</sequence>
<comment type="similarity">
    <text evidence="1 4">Belongs to the enoyl-CoA hydratase/isomerase family.</text>
</comment>
<dbReference type="GO" id="GO:0006635">
    <property type="term" value="P:fatty acid beta-oxidation"/>
    <property type="evidence" value="ECO:0007669"/>
    <property type="project" value="TreeGrafter"/>
</dbReference>
<dbReference type="OrthoDB" id="7957667at2"/>
<comment type="caution">
    <text evidence="5">The sequence shown here is derived from an EMBL/GenBank/DDBJ whole genome shotgun (WGS) entry which is preliminary data.</text>
</comment>
<accession>A0A437QI27</accession>
<protein>
    <submittedName>
        <fullName evidence="5">Enoyl-CoA hydratase/isomerase family protein</fullName>
    </submittedName>
</protein>
<dbReference type="InterPro" id="IPR018376">
    <property type="entry name" value="Enoyl-CoA_hyd/isom_CS"/>
</dbReference>
<dbReference type="AlphaFoldDB" id="A0A437QI27"/>
<dbReference type="Gene3D" id="3.90.226.10">
    <property type="entry name" value="2-enoyl-CoA Hydratase, Chain A, domain 1"/>
    <property type="match status" value="1"/>
</dbReference>
<dbReference type="CDD" id="cd06558">
    <property type="entry name" value="crotonase-like"/>
    <property type="match status" value="1"/>
</dbReference>
<dbReference type="RefSeq" id="WP_127768248.1">
    <property type="nucleotide sequence ID" value="NZ_SADE01000004.1"/>
</dbReference>
<dbReference type="InterPro" id="IPR029045">
    <property type="entry name" value="ClpP/crotonase-like_dom_sf"/>
</dbReference>
<proteinExistence type="inferred from homology"/>
<dbReference type="EMBL" id="SADE01000004">
    <property type="protein sequence ID" value="RVU34218.1"/>
    <property type="molecule type" value="Genomic_DNA"/>
</dbReference>
<dbReference type="PANTHER" id="PTHR11941:SF169">
    <property type="entry name" value="(7AS)-7A-METHYL-1,5-DIOXO-2,3,5,6,7,7A-HEXAHYDRO-1H-INDENE-CARBOXYL-COA HYDROLASE"/>
    <property type="match status" value="1"/>
</dbReference>
<dbReference type="PANTHER" id="PTHR11941">
    <property type="entry name" value="ENOYL-COA HYDRATASE-RELATED"/>
    <property type="match status" value="1"/>
</dbReference>
<dbReference type="Proteomes" id="UP000287447">
    <property type="component" value="Unassembled WGS sequence"/>
</dbReference>
<dbReference type="SUPFAM" id="SSF52096">
    <property type="entry name" value="ClpP/crotonase"/>
    <property type="match status" value="1"/>
</dbReference>
<dbReference type="InterPro" id="IPR001753">
    <property type="entry name" value="Enoyl-CoA_hydra/iso"/>
</dbReference>
<keyword evidence="5" id="KW-0413">Isomerase</keyword>
<gene>
    <name evidence="5" type="ORF">EOI86_24220</name>
</gene>
<organism evidence="5 6">
    <name type="scientific">Hwanghaeella grinnelliae</name>
    <dbReference type="NCBI Taxonomy" id="2500179"/>
    <lineage>
        <taxon>Bacteria</taxon>
        <taxon>Pseudomonadati</taxon>
        <taxon>Pseudomonadota</taxon>
        <taxon>Alphaproteobacteria</taxon>
        <taxon>Rhodospirillales</taxon>
        <taxon>Rhodospirillaceae</taxon>
        <taxon>Hwanghaeella</taxon>
    </lineage>
</organism>
<dbReference type="GO" id="GO:0016829">
    <property type="term" value="F:lyase activity"/>
    <property type="evidence" value="ECO:0007669"/>
    <property type="project" value="UniProtKB-KW"/>
</dbReference>
<evidence type="ECO:0000313" key="6">
    <source>
        <dbReference type="Proteomes" id="UP000287447"/>
    </source>
</evidence>
<keyword evidence="2" id="KW-0443">Lipid metabolism</keyword>
<dbReference type="PROSITE" id="PS00166">
    <property type="entry name" value="ENOYL_COA_HYDRATASE"/>
    <property type="match status" value="1"/>
</dbReference>
<evidence type="ECO:0000256" key="1">
    <source>
        <dbReference type="ARBA" id="ARBA00005254"/>
    </source>
</evidence>
<name>A0A437QI27_9PROT</name>
<keyword evidence="3" id="KW-0456">Lyase</keyword>
<evidence type="ECO:0000256" key="2">
    <source>
        <dbReference type="ARBA" id="ARBA00023098"/>
    </source>
</evidence>
<keyword evidence="6" id="KW-1185">Reference proteome</keyword>
<evidence type="ECO:0000256" key="3">
    <source>
        <dbReference type="ARBA" id="ARBA00023239"/>
    </source>
</evidence>
<evidence type="ECO:0000313" key="5">
    <source>
        <dbReference type="EMBL" id="RVU34218.1"/>
    </source>
</evidence>
<evidence type="ECO:0000256" key="4">
    <source>
        <dbReference type="RuleBase" id="RU003707"/>
    </source>
</evidence>
<dbReference type="GO" id="GO:0016853">
    <property type="term" value="F:isomerase activity"/>
    <property type="evidence" value="ECO:0007669"/>
    <property type="project" value="UniProtKB-KW"/>
</dbReference>
<dbReference type="Pfam" id="PF00378">
    <property type="entry name" value="ECH_1"/>
    <property type="match status" value="1"/>
</dbReference>
<reference evidence="6" key="1">
    <citation type="submission" date="2019-01" db="EMBL/GenBank/DDBJ databases">
        <title>Gri0909 isolated from a small marine red alga.</title>
        <authorList>
            <person name="Kim J."/>
            <person name="Jeong S.E."/>
            <person name="Jeon C.O."/>
        </authorList>
    </citation>
    <scope>NUCLEOTIDE SEQUENCE [LARGE SCALE GENOMIC DNA]</scope>
    <source>
        <strain evidence="6">Gri0909</strain>
    </source>
</reference>